<organism evidence="4 5">
    <name type="scientific">Syntrophaceticus schinkii</name>
    <dbReference type="NCBI Taxonomy" id="499207"/>
    <lineage>
        <taxon>Bacteria</taxon>
        <taxon>Bacillati</taxon>
        <taxon>Bacillota</taxon>
        <taxon>Clostridia</taxon>
        <taxon>Thermoanaerobacterales</taxon>
        <taxon>Thermoanaerobacterales Family III. Incertae Sedis</taxon>
        <taxon>Syntrophaceticus</taxon>
    </lineage>
</organism>
<keyword evidence="5" id="KW-1185">Reference proteome</keyword>
<dbReference type="Pfam" id="PF14478">
    <property type="entry name" value="DUF4430"/>
    <property type="match status" value="1"/>
</dbReference>
<dbReference type="EMBL" id="CDRZ01000234">
    <property type="protein sequence ID" value="CEO89139.1"/>
    <property type="molecule type" value="Genomic_DNA"/>
</dbReference>
<accession>A0A0B7MEW3</accession>
<evidence type="ECO:0000313" key="5">
    <source>
        <dbReference type="Proteomes" id="UP000046155"/>
    </source>
</evidence>
<dbReference type="Proteomes" id="UP000046155">
    <property type="component" value="Unassembled WGS sequence"/>
</dbReference>
<protein>
    <recommendedName>
        <fullName evidence="3">Transcobalamin-like C-terminal domain-containing protein</fullName>
    </recommendedName>
</protein>
<dbReference type="AlphaFoldDB" id="A0A0B7MEW3"/>
<feature type="region of interest" description="Disordered" evidence="1">
    <location>
        <begin position="28"/>
        <end position="124"/>
    </location>
</feature>
<evidence type="ECO:0000313" key="4">
    <source>
        <dbReference type="EMBL" id="CEO89139.1"/>
    </source>
</evidence>
<feature type="chain" id="PRO_5002120822" description="Transcobalamin-like C-terminal domain-containing protein" evidence="2">
    <location>
        <begin position="25"/>
        <end position="238"/>
    </location>
</feature>
<feature type="domain" description="Transcobalamin-like C-terminal" evidence="3">
    <location>
        <begin position="158"/>
        <end position="225"/>
    </location>
</feature>
<evidence type="ECO:0000256" key="2">
    <source>
        <dbReference type="SAM" id="SignalP"/>
    </source>
</evidence>
<feature type="compositionally biased region" description="Low complexity" evidence="1">
    <location>
        <begin position="99"/>
        <end position="118"/>
    </location>
</feature>
<proteinExistence type="predicted"/>
<sequence>MKKKTYLIPLVLVVLGLLVPIVYAATHDDQRHEPPSSASVQQSDEEAKAQDGDQNSKQNNQDEDQEPVSSEEKNEQSESTGTTTSNKGSQNQTKKNVISSTEQSGTSTQQTKSSQKETPVTEVKEPQKGIKVGFAVVGKGKKPIKKYNVVISEDSSWGNTALGALAASGEDYVMSTRFSGFVESICGQRNEGSSGWMFVVNGVDPGTGAKDSQVKNGDRVIWYYSESYNAPAPNWNDL</sequence>
<dbReference type="Gene3D" id="2.170.130.30">
    <property type="match status" value="1"/>
</dbReference>
<reference evidence="5" key="1">
    <citation type="submission" date="2015-01" db="EMBL/GenBank/DDBJ databases">
        <authorList>
            <person name="Manzoor Shahid"/>
            <person name="Zubair Saima"/>
        </authorList>
    </citation>
    <scope>NUCLEOTIDE SEQUENCE [LARGE SCALE GENOMIC DNA]</scope>
    <source>
        <strain evidence="5">Sp3</strain>
    </source>
</reference>
<dbReference type="RefSeq" id="WP_044665161.1">
    <property type="nucleotide sequence ID" value="NZ_CDRZ01000234.1"/>
</dbReference>
<feature type="signal peptide" evidence="2">
    <location>
        <begin position="1"/>
        <end position="24"/>
    </location>
</feature>
<feature type="compositionally biased region" description="Polar residues" evidence="1">
    <location>
        <begin position="77"/>
        <end position="98"/>
    </location>
</feature>
<name>A0A0B7MEW3_9FIRM</name>
<gene>
    <name evidence="4" type="ORF">SSCH_380011</name>
</gene>
<evidence type="ECO:0000259" key="3">
    <source>
        <dbReference type="Pfam" id="PF14478"/>
    </source>
</evidence>
<keyword evidence="2" id="KW-0732">Signal</keyword>
<evidence type="ECO:0000256" key="1">
    <source>
        <dbReference type="SAM" id="MobiDB-lite"/>
    </source>
</evidence>
<dbReference type="InterPro" id="IPR027954">
    <property type="entry name" value="Transcobalamin-like_C"/>
</dbReference>